<proteinExistence type="predicted"/>
<keyword evidence="1" id="KW-0472">Membrane</keyword>
<name>A0A2S9WX00_9FLAO</name>
<dbReference type="Proteomes" id="UP000239532">
    <property type="component" value="Unassembled WGS sequence"/>
</dbReference>
<sequence>MQKLLYWIAPFYTALIAYGSLSSSTVPSIDVENIDKAYHAGAYFLMMVVWYLFFYHRYLERQVHFEYNLGMILSQWSRTIAVAASIFSLVIGGLLELGQGFISQNRTMDGYDMLANGTGIIIAVLIMRVISLMKSPR</sequence>
<keyword evidence="1" id="KW-1133">Transmembrane helix</keyword>
<dbReference type="RefSeq" id="WP_105983681.1">
    <property type="nucleotide sequence ID" value="NZ_MQUC01000003.1"/>
</dbReference>
<accession>A0A2S9WX00</accession>
<keyword evidence="1" id="KW-0812">Transmembrane</keyword>
<gene>
    <name evidence="2" type="ORF">BST86_13315</name>
</gene>
<keyword evidence="3" id="KW-1185">Reference proteome</keyword>
<feature type="transmembrane region" description="Helical" evidence="1">
    <location>
        <begin position="38"/>
        <end position="59"/>
    </location>
</feature>
<dbReference type="OrthoDB" id="5472246at2"/>
<organism evidence="2 3">
    <name type="scientific">Nonlabens agnitus</name>
    <dbReference type="NCBI Taxonomy" id="870484"/>
    <lineage>
        <taxon>Bacteria</taxon>
        <taxon>Pseudomonadati</taxon>
        <taxon>Bacteroidota</taxon>
        <taxon>Flavobacteriia</taxon>
        <taxon>Flavobacteriales</taxon>
        <taxon>Flavobacteriaceae</taxon>
        <taxon>Nonlabens</taxon>
    </lineage>
</organism>
<dbReference type="EMBL" id="MQUC01000003">
    <property type="protein sequence ID" value="PRP67998.1"/>
    <property type="molecule type" value="Genomic_DNA"/>
</dbReference>
<evidence type="ECO:0000256" key="1">
    <source>
        <dbReference type="SAM" id="Phobius"/>
    </source>
</evidence>
<feature type="transmembrane region" description="Helical" evidence="1">
    <location>
        <begin position="80"/>
        <end position="102"/>
    </location>
</feature>
<dbReference type="PANTHER" id="PTHR28008:SF1">
    <property type="entry name" value="DOMAIN PROTEIN, PUTATIVE (AFU_ORTHOLOGUE AFUA_3G10980)-RELATED"/>
    <property type="match status" value="1"/>
</dbReference>
<comment type="caution">
    <text evidence="2">The sequence shown here is derived from an EMBL/GenBank/DDBJ whole genome shotgun (WGS) entry which is preliminary data.</text>
</comment>
<dbReference type="AlphaFoldDB" id="A0A2S9WX00"/>
<feature type="transmembrane region" description="Helical" evidence="1">
    <location>
        <begin position="114"/>
        <end position="133"/>
    </location>
</feature>
<evidence type="ECO:0000313" key="3">
    <source>
        <dbReference type="Proteomes" id="UP000239532"/>
    </source>
</evidence>
<dbReference type="PANTHER" id="PTHR28008">
    <property type="entry name" value="DOMAIN PROTEIN, PUTATIVE (AFU_ORTHOLOGUE AFUA_3G10980)-RELATED"/>
    <property type="match status" value="1"/>
</dbReference>
<protein>
    <recommendedName>
        <fullName evidence="4">VanZ-like domain-containing protein</fullName>
    </recommendedName>
</protein>
<evidence type="ECO:0000313" key="2">
    <source>
        <dbReference type="EMBL" id="PRP67998.1"/>
    </source>
</evidence>
<evidence type="ECO:0008006" key="4">
    <source>
        <dbReference type="Google" id="ProtNLM"/>
    </source>
</evidence>
<reference evidence="2 3" key="1">
    <citation type="submission" date="2016-11" db="EMBL/GenBank/DDBJ databases">
        <title>Trade-off between light-utilization and light-protection in marine flavobacteria.</title>
        <authorList>
            <person name="Kumagai Y."/>
        </authorList>
    </citation>
    <scope>NUCLEOTIDE SEQUENCE [LARGE SCALE GENOMIC DNA]</scope>
    <source>
        <strain evidence="2 3">JCM 17109</strain>
    </source>
</reference>